<evidence type="ECO:0000256" key="2">
    <source>
        <dbReference type="ARBA" id="ARBA00023125"/>
    </source>
</evidence>
<keyword evidence="7" id="KW-1185">Reference proteome</keyword>
<dbReference type="PROSITE" id="PS50977">
    <property type="entry name" value="HTH_TETR_2"/>
    <property type="match status" value="1"/>
</dbReference>
<dbReference type="OrthoDB" id="509229at2"/>
<dbReference type="SUPFAM" id="SSF46689">
    <property type="entry name" value="Homeodomain-like"/>
    <property type="match status" value="1"/>
</dbReference>
<feature type="DNA-binding region" description="H-T-H motif" evidence="4">
    <location>
        <begin position="23"/>
        <end position="42"/>
    </location>
</feature>
<evidence type="ECO:0000313" key="7">
    <source>
        <dbReference type="Proteomes" id="UP000199300"/>
    </source>
</evidence>
<dbReference type="InterPro" id="IPR009057">
    <property type="entry name" value="Homeodomain-like_sf"/>
</dbReference>
<evidence type="ECO:0000256" key="4">
    <source>
        <dbReference type="PROSITE-ProRule" id="PRU00335"/>
    </source>
</evidence>
<dbReference type="PRINTS" id="PR00455">
    <property type="entry name" value="HTHTETR"/>
</dbReference>
<dbReference type="InterPro" id="IPR050109">
    <property type="entry name" value="HTH-type_TetR-like_transc_reg"/>
</dbReference>
<evidence type="ECO:0000256" key="1">
    <source>
        <dbReference type="ARBA" id="ARBA00023015"/>
    </source>
</evidence>
<accession>A0A1H8PJ06</accession>
<dbReference type="Proteomes" id="UP000199300">
    <property type="component" value="Unassembled WGS sequence"/>
</dbReference>
<evidence type="ECO:0000256" key="3">
    <source>
        <dbReference type="ARBA" id="ARBA00023163"/>
    </source>
</evidence>
<name>A0A1H8PJ06_9BACI</name>
<dbReference type="Gene3D" id="1.10.357.10">
    <property type="entry name" value="Tetracycline Repressor, domain 2"/>
    <property type="match status" value="1"/>
</dbReference>
<keyword evidence="2 4" id="KW-0238">DNA-binding</keyword>
<dbReference type="PANTHER" id="PTHR30055">
    <property type="entry name" value="HTH-TYPE TRANSCRIPTIONAL REGULATOR RUTR"/>
    <property type="match status" value="1"/>
</dbReference>
<keyword evidence="3" id="KW-0804">Transcription</keyword>
<protein>
    <submittedName>
        <fullName evidence="6">Transcriptional regulator, TetR family</fullName>
    </submittedName>
</protein>
<gene>
    <name evidence="6" type="ORF">SAMN04488134_10786</name>
</gene>
<dbReference type="AlphaFoldDB" id="A0A1H8PJ06"/>
<feature type="domain" description="HTH tetR-type" evidence="5">
    <location>
        <begin position="1"/>
        <end position="60"/>
    </location>
</feature>
<dbReference type="InterPro" id="IPR036271">
    <property type="entry name" value="Tet_transcr_reg_TetR-rel_C_sf"/>
</dbReference>
<dbReference type="RefSeq" id="WP_091497881.1">
    <property type="nucleotide sequence ID" value="NZ_FODJ01000007.1"/>
</dbReference>
<dbReference type="STRING" id="872970.SAMN04488134_10786"/>
<dbReference type="GO" id="GO:0003700">
    <property type="term" value="F:DNA-binding transcription factor activity"/>
    <property type="evidence" value="ECO:0007669"/>
    <property type="project" value="TreeGrafter"/>
</dbReference>
<keyword evidence="1" id="KW-0805">Transcription regulation</keyword>
<proteinExistence type="predicted"/>
<dbReference type="InterPro" id="IPR001647">
    <property type="entry name" value="HTH_TetR"/>
</dbReference>
<dbReference type="Gene3D" id="1.10.10.60">
    <property type="entry name" value="Homeodomain-like"/>
    <property type="match status" value="1"/>
</dbReference>
<organism evidence="6 7">
    <name type="scientific">Amphibacillus marinus</name>
    <dbReference type="NCBI Taxonomy" id="872970"/>
    <lineage>
        <taxon>Bacteria</taxon>
        <taxon>Bacillati</taxon>
        <taxon>Bacillota</taxon>
        <taxon>Bacilli</taxon>
        <taxon>Bacillales</taxon>
        <taxon>Bacillaceae</taxon>
        <taxon>Amphibacillus</taxon>
    </lineage>
</organism>
<sequence>MSAEKIKQAALQLFAAHGYDGTSLAQIATAVGIKKQSIYTHFQGKDQLFLALIRETFEIERKREEAFFSEQEQLSLKHFLENVLASYLVRFDHDDRLKFWLRNTFLPPKHLYPVINKQVNQYILDIETIYLPRFEQAVLEGEISRIDASQVNLAFSALLDSIEVELIYGDQERVKEKMNASWSIFWNGIC</sequence>
<reference evidence="6 7" key="1">
    <citation type="submission" date="2016-10" db="EMBL/GenBank/DDBJ databases">
        <authorList>
            <person name="de Groot N.N."/>
        </authorList>
    </citation>
    <scope>NUCLEOTIDE SEQUENCE [LARGE SCALE GENOMIC DNA]</scope>
    <source>
        <strain evidence="6 7">CGMCC 1.10434</strain>
    </source>
</reference>
<dbReference type="EMBL" id="FODJ01000007">
    <property type="protein sequence ID" value="SEO41687.1"/>
    <property type="molecule type" value="Genomic_DNA"/>
</dbReference>
<dbReference type="GO" id="GO:0000976">
    <property type="term" value="F:transcription cis-regulatory region binding"/>
    <property type="evidence" value="ECO:0007669"/>
    <property type="project" value="TreeGrafter"/>
</dbReference>
<evidence type="ECO:0000259" key="5">
    <source>
        <dbReference type="PROSITE" id="PS50977"/>
    </source>
</evidence>
<evidence type="ECO:0000313" key="6">
    <source>
        <dbReference type="EMBL" id="SEO41687.1"/>
    </source>
</evidence>
<dbReference type="Pfam" id="PF00440">
    <property type="entry name" value="TetR_N"/>
    <property type="match status" value="1"/>
</dbReference>
<dbReference type="PANTHER" id="PTHR30055:SF238">
    <property type="entry name" value="MYCOFACTOCIN BIOSYNTHESIS TRANSCRIPTIONAL REGULATOR MFTR-RELATED"/>
    <property type="match status" value="1"/>
</dbReference>
<dbReference type="SUPFAM" id="SSF48498">
    <property type="entry name" value="Tetracyclin repressor-like, C-terminal domain"/>
    <property type="match status" value="1"/>
</dbReference>